<organism evidence="1 2">
    <name type="scientific">Trichonephila inaurata madagascariensis</name>
    <dbReference type="NCBI Taxonomy" id="2747483"/>
    <lineage>
        <taxon>Eukaryota</taxon>
        <taxon>Metazoa</taxon>
        <taxon>Ecdysozoa</taxon>
        <taxon>Arthropoda</taxon>
        <taxon>Chelicerata</taxon>
        <taxon>Arachnida</taxon>
        <taxon>Araneae</taxon>
        <taxon>Araneomorphae</taxon>
        <taxon>Entelegynae</taxon>
        <taxon>Araneoidea</taxon>
        <taxon>Nephilidae</taxon>
        <taxon>Trichonephila</taxon>
        <taxon>Trichonephila inaurata</taxon>
    </lineage>
</organism>
<dbReference type="Proteomes" id="UP000886998">
    <property type="component" value="Unassembled WGS sequence"/>
</dbReference>
<reference evidence="1" key="1">
    <citation type="submission" date="2020-08" db="EMBL/GenBank/DDBJ databases">
        <title>Multicomponent nature underlies the extraordinary mechanical properties of spider dragline silk.</title>
        <authorList>
            <person name="Kono N."/>
            <person name="Nakamura H."/>
            <person name="Mori M."/>
            <person name="Yoshida Y."/>
            <person name="Ohtoshi R."/>
            <person name="Malay A.D."/>
            <person name="Moran D.A.P."/>
            <person name="Tomita M."/>
            <person name="Numata K."/>
            <person name="Arakawa K."/>
        </authorList>
    </citation>
    <scope>NUCLEOTIDE SEQUENCE</scope>
</reference>
<dbReference type="EMBL" id="BMAV01014227">
    <property type="protein sequence ID" value="GFY62447.1"/>
    <property type="molecule type" value="Genomic_DNA"/>
</dbReference>
<evidence type="ECO:0000313" key="1">
    <source>
        <dbReference type="EMBL" id="GFY62447.1"/>
    </source>
</evidence>
<dbReference type="AlphaFoldDB" id="A0A8X6Y118"/>
<gene>
    <name evidence="1" type="ORF">TNIN_146041</name>
</gene>
<comment type="caution">
    <text evidence="1">The sequence shown here is derived from an EMBL/GenBank/DDBJ whole genome shotgun (WGS) entry which is preliminary data.</text>
</comment>
<accession>A0A8X6Y118</accession>
<proteinExistence type="predicted"/>
<evidence type="ECO:0000313" key="2">
    <source>
        <dbReference type="Proteomes" id="UP000886998"/>
    </source>
</evidence>
<sequence length="247" mass="28088">MLPLLTRPLKITLRTSPLSPNQYQLIVKKAYTVSPPRLRKLSKNSRSNSNPELNFNIELVNKFNPLENTALETQQIAATPPHLHATNIVNNKPTHNSNPTTTNLPPHTMLKITDDFRTHMKLLTTKMPYIRSKKTGQYIKLYTDTFDQRHKLNTLLENAKFPHYTITPKTQRPIKVVIKGLPHDASTTGITNDLIDLGFTVDRIPPANDPGPIHACPTNKFNKYFRFPPSLTLKANREKEGNLSTLR</sequence>
<name>A0A8X6Y118_9ARAC</name>
<keyword evidence="2" id="KW-1185">Reference proteome</keyword>
<protein>
    <submittedName>
        <fullName evidence="1">Uncharacterized protein</fullName>
    </submittedName>
</protein>
<dbReference type="OrthoDB" id="6437260at2759"/>